<keyword evidence="8" id="KW-0238">DNA-binding</keyword>
<dbReference type="InterPro" id="IPR027417">
    <property type="entry name" value="P-loop_NTPase"/>
</dbReference>
<comment type="caution">
    <text evidence="11">The sequence shown here is derived from an EMBL/GenBank/DDBJ whole genome shotgun (WGS) entry which is preliminary data.</text>
</comment>
<dbReference type="RefSeq" id="WP_154504323.1">
    <property type="nucleotide sequence ID" value="NZ_VUMN01000012.1"/>
</dbReference>
<dbReference type="EMBL" id="VUMN01000012">
    <property type="protein sequence ID" value="MSS58522.1"/>
    <property type="molecule type" value="Genomic_DNA"/>
</dbReference>
<evidence type="ECO:0000259" key="10">
    <source>
        <dbReference type="Pfam" id="PF12705"/>
    </source>
</evidence>
<keyword evidence="1" id="KW-0540">Nuclease</keyword>
<evidence type="ECO:0000256" key="9">
    <source>
        <dbReference type="ARBA" id="ARBA00023204"/>
    </source>
</evidence>
<accession>A0A7X2NS59</accession>
<dbReference type="AlphaFoldDB" id="A0A7X2NS59"/>
<dbReference type="Gene3D" id="3.90.320.10">
    <property type="match status" value="1"/>
</dbReference>
<keyword evidence="6" id="KW-0269">Exonuclease</keyword>
<evidence type="ECO:0000256" key="6">
    <source>
        <dbReference type="ARBA" id="ARBA00022839"/>
    </source>
</evidence>
<feature type="domain" description="PD-(D/E)XK endonuclease-like" evidence="10">
    <location>
        <begin position="539"/>
        <end position="840"/>
    </location>
</feature>
<dbReference type="GO" id="GO:0004527">
    <property type="term" value="F:exonuclease activity"/>
    <property type="evidence" value="ECO:0007669"/>
    <property type="project" value="UniProtKB-KW"/>
</dbReference>
<keyword evidence="3" id="KW-0227">DNA damage</keyword>
<organism evidence="11 12">
    <name type="scientific">Stecheria intestinalis</name>
    <dbReference type="NCBI Taxonomy" id="2606630"/>
    <lineage>
        <taxon>Bacteria</taxon>
        <taxon>Bacillati</taxon>
        <taxon>Bacillota</taxon>
        <taxon>Erysipelotrichia</taxon>
        <taxon>Erysipelotrichales</taxon>
        <taxon>Erysipelotrichaceae</taxon>
        <taxon>Stecheria</taxon>
    </lineage>
</organism>
<dbReference type="InterPro" id="IPR038726">
    <property type="entry name" value="PDDEXK_AddAB-type"/>
</dbReference>
<evidence type="ECO:0000256" key="5">
    <source>
        <dbReference type="ARBA" id="ARBA00022806"/>
    </source>
</evidence>
<evidence type="ECO:0000256" key="7">
    <source>
        <dbReference type="ARBA" id="ARBA00022840"/>
    </source>
</evidence>
<evidence type="ECO:0000313" key="11">
    <source>
        <dbReference type="EMBL" id="MSS58522.1"/>
    </source>
</evidence>
<dbReference type="SUPFAM" id="SSF52540">
    <property type="entry name" value="P-loop containing nucleoside triphosphate hydrolases"/>
    <property type="match status" value="1"/>
</dbReference>
<dbReference type="GO" id="GO:0003677">
    <property type="term" value="F:DNA binding"/>
    <property type="evidence" value="ECO:0007669"/>
    <property type="project" value="UniProtKB-KW"/>
</dbReference>
<evidence type="ECO:0000256" key="2">
    <source>
        <dbReference type="ARBA" id="ARBA00022741"/>
    </source>
</evidence>
<keyword evidence="9" id="KW-0234">DNA repair</keyword>
<sequence length="865" mass="98675">MKTILCSSYQKDQIYHELAKKNQGIVTDIRMVSLSDLMKTEGEENRAAALFSAARLLQEHASEFPLFRNMFAFPAFSEEVVSFARQLALYQIPVEDLPKRNPSEAELSRILALIMRLPMKEKEYGKNRKQYLEQISAIENLSLYPAFETDYFSYAFRRDLKQSGIPVVKEEQPSPSLSLCYALNARQELESIAQDICRKNVSCTIILASYSTQLPVLKQVFMRYGIPWSAVKENTELHIPKIFAAAARFAWKKDVSSLLEMFRIDAFPSFCPDSLYPFLRQTMTDPEAPSGIAEALQNSPLSKDAPYYADKQKQVAAYFRTIEEELQLLKQADSPKEILKAAYAVMKRSPFLNSSPELQAARSIMELLQEVLPDVQSEADLSFVIELMESIQDSESGKPQDFCMVTDQTHPVRIAENTYVAGCSGQNWPGFPVCKGLFDESYVSCLKQYPSMEQRHDAYSSQLEWVMHSAREHVYFSCPTNDYQGRGIELAFEIESMFPKHSALRWKLEVLKPAQAGKHELSPDTAAALFEQDGKIHGSISSIERWFACPYSYFIESGLKVRPLRLTDRDSAGTGTIQHAVLEHSVKRYGKNYAEISEEEIAQILHPYYEALKTAYPHSEEELSLSEARMMENLKQSFCFLKDMEANTSYVPAEEEHAFADEIIPGIELRGIIDRIDTCGNLMLIVDYKSSDKTLNEKKVKAGMQLQLLTYLIIARKYRHQIPGGAYYFSLKPCTYPLSAAKLSRGAITETMMDEESLKKQFLNVRRMAGWTFDREHLTELDASETHIVSGTKTFYDFGLSEKCMEEVYDYFRNHLLDGSIELSPAENACMFCRYRCICRFQGDFRVPVPLVMQDTELKIGKENG</sequence>
<dbReference type="GO" id="GO:0004386">
    <property type="term" value="F:helicase activity"/>
    <property type="evidence" value="ECO:0007669"/>
    <property type="project" value="UniProtKB-KW"/>
</dbReference>
<evidence type="ECO:0000256" key="4">
    <source>
        <dbReference type="ARBA" id="ARBA00022801"/>
    </source>
</evidence>
<reference evidence="11 12" key="1">
    <citation type="submission" date="2019-08" db="EMBL/GenBank/DDBJ databases">
        <title>In-depth cultivation of the pig gut microbiome towards novel bacterial diversity and tailored functional studies.</title>
        <authorList>
            <person name="Wylensek D."/>
            <person name="Hitch T.C.A."/>
            <person name="Clavel T."/>
        </authorList>
    </citation>
    <scope>NUCLEOTIDE SEQUENCE [LARGE SCALE GENOMIC DNA]</scope>
    <source>
        <strain evidence="11 12">Oil+RF-744-GAM-WT-6</strain>
    </source>
</reference>
<evidence type="ECO:0000256" key="8">
    <source>
        <dbReference type="ARBA" id="ARBA00023125"/>
    </source>
</evidence>
<evidence type="ECO:0000313" key="12">
    <source>
        <dbReference type="Proteomes" id="UP000461880"/>
    </source>
</evidence>
<keyword evidence="5" id="KW-0347">Helicase</keyword>
<keyword evidence="12" id="KW-1185">Reference proteome</keyword>
<keyword evidence="7" id="KW-0067">ATP-binding</keyword>
<dbReference type="GO" id="GO:0005524">
    <property type="term" value="F:ATP binding"/>
    <property type="evidence" value="ECO:0007669"/>
    <property type="project" value="UniProtKB-KW"/>
</dbReference>
<name>A0A7X2NS59_9FIRM</name>
<keyword evidence="4" id="KW-0378">Hydrolase</keyword>
<protein>
    <submittedName>
        <fullName evidence="11">DUF2800 domain-containing protein</fullName>
    </submittedName>
</protein>
<dbReference type="GO" id="GO:0006281">
    <property type="term" value="P:DNA repair"/>
    <property type="evidence" value="ECO:0007669"/>
    <property type="project" value="UniProtKB-KW"/>
</dbReference>
<gene>
    <name evidence="11" type="ORF">FYJ51_06345</name>
</gene>
<dbReference type="InterPro" id="IPR011335">
    <property type="entry name" value="Restrct_endonuc-II-like"/>
</dbReference>
<evidence type="ECO:0000256" key="3">
    <source>
        <dbReference type="ARBA" id="ARBA00022763"/>
    </source>
</evidence>
<dbReference type="SUPFAM" id="SSF52980">
    <property type="entry name" value="Restriction endonuclease-like"/>
    <property type="match status" value="1"/>
</dbReference>
<dbReference type="InterPro" id="IPR011604">
    <property type="entry name" value="PDDEXK-like_dom_sf"/>
</dbReference>
<evidence type="ECO:0000256" key="1">
    <source>
        <dbReference type="ARBA" id="ARBA00022722"/>
    </source>
</evidence>
<proteinExistence type="predicted"/>
<dbReference type="Pfam" id="PF12705">
    <property type="entry name" value="PDDEXK_1"/>
    <property type="match status" value="1"/>
</dbReference>
<keyword evidence="2" id="KW-0547">Nucleotide-binding</keyword>
<dbReference type="Proteomes" id="UP000461880">
    <property type="component" value="Unassembled WGS sequence"/>
</dbReference>